<gene>
    <name evidence="1" type="ORF">V1477_015299</name>
</gene>
<dbReference type="EMBL" id="JAYRBN010000076">
    <property type="protein sequence ID" value="KAL2731476.1"/>
    <property type="molecule type" value="Genomic_DNA"/>
</dbReference>
<comment type="caution">
    <text evidence="1">The sequence shown here is derived from an EMBL/GenBank/DDBJ whole genome shotgun (WGS) entry which is preliminary data.</text>
</comment>
<protein>
    <submittedName>
        <fullName evidence="1">Mitochondrial RNA pseudouridine synthase Rpusd4-like</fullName>
    </submittedName>
</protein>
<sequence length="254" mass="29096">MVPNGVDYTLDDSLQFLAEKLGYTKLIIVKTPEKFMSGVTLLAANEKLQDAICTSYQRAIGMQLLNKTYWIVTLRVPNQIKGREHLCMSKELNRSETRNTITIGEKWSRNAEKRREIKVLNIEFEVISNSTNNLSSFIEIKSSTTKWHALRLFASTRLYTPILGDNLYGSRIQNIAGRWVLSFPEANNDAPQMNSELLKILHLSKAKQELIPCHVHARSVILPKFKGTYLRLEAPLTSPFDWTCKQLKFKNIPL</sequence>
<organism evidence="1 2">
    <name type="scientific">Vespula maculifrons</name>
    <name type="common">Eastern yellow jacket</name>
    <name type="synonym">Wasp</name>
    <dbReference type="NCBI Taxonomy" id="7453"/>
    <lineage>
        <taxon>Eukaryota</taxon>
        <taxon>Metazoa</taxon>
        <taxon>Ecdysozoa</taxon>
        <taxon>Arthropoda</taxon>
        <taxon>Hexapoda</taxon>
        <taxon>Insecta</taxon>
        <taxon>Pterygota</taxon>
        <taxon>Neoptera</taxon>
        <taxon>Endopterygota</taxon>
        <taxon>Hymenoptera</taxon>
        <taxon>Apocrita</taxon>
        <taxon>Aculeata</taxon>
        <taxon>Vespoidea</taxon>
        <taxon>Vespidae</taxon>
        <taxon>Vespinae</taxon>
        <taxon>Vespula</taxon>
    </lineage>
</organism>
<dbReference type="AlphaFoldDB" id="A0ABD2BFE4"/>
<dbReference type="InterPro" id="IPR020103">
    <property type="entry name" value="PsdUridine_synth_cat_dom_sf"/>
</dbReference>
<accession>A0ABD2BFE4</accession>
<evidence type="ECO:0000313" key="1">
    <source>
        <dbReference type="EMBL" id="KAL2731476.1"/>
    </source>
</evidence>
<proteinExistence type="predicted"/>
<dbReference type="Gene3D" id="3.30.2350.10">
    <property type="entry name" value="Pseudouridine synthase"/>
    <property type="match status" value="1"/>
</dbReference>
<reference evidence="1 2" key="1">
    <citation type="journal article" date="2024" name="Ann. Entomol. Soc. Am.">
        <title>Genomic analyses of the southern and eastern yellowjacket wasps (Hymenoptera: Vespidae) reveal evolutionary signatures of social life.</title>
        <authorList>
            <person name="Catto M.A."/>
            <person name="Caine P.B."/>
            <person name="Orr S.E."/>
            <person name="Hunt B.G."/>
            <person name="Goodisman M.A.D."/>
        </authorList>
    </citation>
    <scope>NUCLEOTIDE SEQUENCE [LARGE SCALE GENOMIC DNA]</scope>
    <source>
        <strain evidence="1">232</strain>
        <tissue evidence="1">Head and thorax</tissue>
    </source>
</reference>
<evidence type="ECO:0000313" key="2">
    <source>
        <dbReference type="Proteomes" id="UP001607303"/>
    </source>
</evidence>
<keyword evidence="2" id="KW-1185">Reference proteome</keyword>
<dbReference type="Proteomes" id="UP001607303">
    <property type="component" value="Unassembled WGS sequence"/>
</dbReference>
<name>A0ABD2BFE4_VESMC</name>
<dbReference type="SUPFAM" id="SSF55120">
    <property type="entry name" value="Pseudouridine synthase"/>
    <property type="match status" value="1"/>
</dbReference>